<keyword evidence="5" id="KW-0812">Transmembrane</keyword>
<dbReference type="InterPro" id="IPR003594">
    <property type="entry name" value="HATPase_dom"/>
</dbReference>
<dbReference type="SMART" id="SM00448">
    <property type="entry name" value="REC"/>
    <property type="match status" value="1"/>
</dbReference>
<proteinExistence type="predicted"/>
<dbReference type="Gene3D" id="3.40.190.10">
    <property type="entry name" value="Periplasmic binding protein-like II"/>
    <property type="match status" value="4"/>
</dbReference>
<keyword evidence="8" id="KW-0808">Transferase</keyword>
<evidence type="ECO:0000256" key="1">
    <source>
        <dbReference type="ARBA" id="ARBA00000085"/>
    </source>
</evidence>
<dbReference type="Proteomes" id="UP000219271">
    <property type="component" value="Unassembled WGS sequence"/>
</dbReference>
<evidence type="ECO:0000313" key="8">
    <source>
        <dbReference type="EMBL" id="SOD36290.1"/>
    </source>
</evidence>
<evidence type="ECO:0000256" key="5">
    <source>
        <dbReference type="SAM" id="Phobius"/>
    </source>
</evidence>
<keyword evidence="9" id="KW-1185">Reference proteome</keyword>
<evidence type="ECO:0000259" key="7">
    <source>
        <dbReference type="PROSITE" id="PS50110"/>
    </source>
</evidence>
<name>A0A286BQ77_9GAMM</name>
<dbReference type="InterPro" id="IPR001638">
    <property type="entry name" value="Solute-binding_3/MltF_N"/>
</dbReference>
<keyword evidence="8" id="KW-0418">Kinase</keyword>
<evidence type="ECO:0000256" key="2">
    <source>
        <dbReference type="ARBA" id="ARBA00012438"/>
    </source>
</evidence>
<keyword evidence="5" id="KW-1133">Transmembrane helix</keyword>
<feature type="transmembrane region" description="Helical" evidence="5">
    <location>
        <begin position="531"/>
        <end position="554"/>
    </location>
</feature>
<protein>
    <recommendedName>
        <fullName evidence="2">histidine kinase</fullName>
        <ecNumber evidence="2">2.7.13.3</ecNumber>
    </recommendedName>
</protein>
<dbReference type="Pfam" id="PF00497">
    <property type="entry name" value="SBP_bac_3"/>
    <property type="match status" value="1"/>
</dbReference>
<dbReference type="InterPro" id="IPR036890">
    <property type="entry name" value="HATPase_C_sf"/>
</dbReference>
<dbReference type="InterPro" id="IPR005467">
    <property type="entry name" value="His_kinase_dom"/>
</dbReference>
<feature type="domain" description="Response regulatory" evidence="7">
    <location>
        <begin position="831"/>
        <end position="952"/>
    </location>
</feature>
<dbReference type="RefSeq" id="WP_097094620.1">
    <property type="nucleotide sequence ID" value="NZ_OCMY01000001.1"/>
</dbReference>
<evidence type="ECO:0000259" key="6">
    <source>
        <dbReference type="PROSITE" id="PS50109"/>
    </source>
</evidence>
<dbReference type="Pfam" id="PF00072">
    <property type="entry name" value="Response_reg"/>
    <property type="match status" value="1"/>
</dbReference>
<dbReference type="AlphaFoldDB" id="A0A286BQ77"/>
<keyword evidence="3 4" id="KW-0597">Phosphoprotein</keyword>
<dbReference type="CDD" id="cd17546">
    <property type="entry name" value="REC_hyHK_CKI1_RcsC-like"/>
    <property type="match status" value="1"/>
</dbReference>
<dbReference type="SUPFAM" id="SSF47384">
    <property type="entry name" value="Homodimeric domain of signal transducing histidine kinase"/>
    <property type="match status" value="1"/>
</dbReference>
<dbReference type="SUPFAM" id="SSF52172">
    <property type="entry name" value="CheY-like"/>
    <property type="match status" value="1"/>
</dbReference>
<dbReference type="Gene3D" id="3.40.50.2300">
    <property type="match status" value="1"/>
</dbReference>
<dbReference type="InterPro" id="IPR003661">
    <property type="entry name" value="HisK_dim/P_dom"/>
</dbReference>
<dbReference type="InterPro" id="IPR011006">
    <property type="entry name" value="CheY-like_superfamily"/>
</dbReference>
<feature type="domain" description="Histidine kinase" evidence="6">
    <location>
        <begin position="596"/>
        <end position="814"/>
    </location>
</feature>
<dbReference type="PANTHER" id="PTHR45339">
    <property type="entry name" value="HYBRID SIGNAL TRANSDUCTION HISTIDINE KINASE J"/>
    <property type="match status" value="1"/>
</dbReference>
<dbReference type="PROSITE" id="PS50110">
    <property type="entry name" value="RESPONSE_REGULATORY"/>
    <property type="match status" value="1"/>
</dbReference>
<dbReference type="PANTHER" id="PTHR45339:SF3">
    <property type="entry name" value="HISTIDINE KINASE"/>
    <property type="match status" value="1"/>
</dbReference>
<evidence type="ECO:0000256" key="4">
    <source>
        <dbReference type="PROSITE-ProRule" id="PRU00169"/>
    </source>
</evidence>
<dbReference type="InterPro" id="IPR001789">
    <property type="entry name" value="Sig_transdc_resp-reg_receiver"/>
</dbReference>
<dbReference type="OrthoDB" id="9770795at2"/>
<dbReference type="InterPro" id="IPR036097">
    <property type="entry name" value="HisK_dim/P_sf"/>
</dbReference>
<keyword evidence="5" id="KW-0472">Membrane</keyword>
<dbReference type="PROSITE" id="PS50109">
    <property type="entry name" value="HIS_KIN"/>
    <property type="match status" value="1"/>
</dbReference>
<dbReference type="SMART" id="SM00388">
    <property type="entry name" value="HisKA"/>
    <property type="match status" value="1"/>
</dbReference>
<dbReference type="SUPFAM" id="SSF55874">
    <property type="entry name" value="ATPase domain of HSP90 chaperone/DNA topoisomerase II/histidine kinase"/>
    <property type="match status" value="1"/>
</dbReference>
<comment type="catalytic activity">
    <reaction evidence="1">
        <text>ATP + protein L-histidine = ADP + protein N-phospho-L-histidine.</text>
        <dbReference type="EC" id="2.7.13.3"/>
    </reaction>
</comment>
<sequence length="961" mass="106731">MKFIAPIISLLLLFLPFMLIATPQTLQLLPRMKVDPPIVEFSPKVSTWLKIHPVINVGVWGMSPPPLSFGIERGVLTGIDADYLQVLENALKVHFRLQYYEDKEQALAALSKGAITLLAVWNPAINNWQDVRSSLPWLYDYNVLITAANNELNSQTLKEDILAKLDNVAVVPQDLPVSSPFPFKNDHHVANDVLPGQTSSLLINPAPAHILTRNQQADHIWLVPHPLQSDTNFSFGVNKASPELLAAINEVLQHLPAASRLRIAQGWGLGDIPSPIPSQLGLTKPMQDWLQSHPKMIVIVDSRRAPFSYVNAHGQPDGLAIGILRFFTEHYGLKFDYKIVHSDREKTRLIKRHPEAIIAGELTLPDYQDTATLSPQHSTPWLMTPAVLLMKTDIMRPSSLHDLSGEHIALPHYSPLRPWLETWFPLLQLELSDSTAQAMAWLEEGKVRGVITNQFTAHYYRYRQHGERFSLVLPIRALNASFAVADSDSMVLSILDLALQQTPPITFLEMAQRWRNVSRPLNDDSNWSPSFGLLQIIFSAVLLTALAAALWIGYLRQRLRELVRNLHGRQTLIEQLQSAREENVKIVKSHGVFMKSMGYEVRTPLNSLLGLLEVELTRYQDKGQHNENLQAAYESACSLQMLTSDVFDIFRAENDDFEPAPRVVNLPSLVNSTVALYRQQAEEKGLKISTDVETSTPLVECDPLLVIRMLSSLLRNAIKHTTQGEIKVLLCQLTEPVEGRVCMVLEVGDQGNGQPEHFTLTHSPATSEQVAAWAESGFSLADCQLLAQSAGATLSIDRNDQGGTLVSLQFCAASVSLTSSQPLVLPAKPGLILIVDDYPPACMLLRQQLNKLGYSVLAASNGRDGLALWQQHRQKIKAVITDCTMPEMDGFTLTQAIRQRESESTRLPLAIFGLTAMSLQDAEQACLAAGMNACLTKPISVEQIKSLLTPLSEGLVDATTY</sequence>
<dbReference type="EMBL" id="OCMY01000001">
    <property type="protein sequence ID" value="SOD36290.1"/>
    <property type="molecule type" value="Genomic_DNA"/>
</dbReference>
<reference evidence="9" key="1">
    <citation type="submission" date="2017-09" db="EMBL/GenBank/DDBJ databases">
        <authorList>
            <person name="Varghese N."/>
            <person name="Submissions S."/>
        </authorList>
    </citation>
    <scope>NUCLEOTIDE SEQUENCE [LARGE SCALE GENOMIC DNA]</scope>
    <source>
        <strain evidence="9">JKS000234</strain>
    </source>
</reference>
<dbReference type="EC" id="2.7.13.3" evidence="2"/>
<accession>A0A286BQ77</accession>
<dbReference type="Pfam" id="PF00512">
    <property type="entry name" value="HisKA"/>
    <property type="match status" value="1"/>
</dbReference>
<dbReference type="Gene3D" id="3.30.565.10">
    <property type="entry name" value="Histidine kinase-like ATPase, C-terminal domain"/>
    <property type="match status" value="1"/>
</dbReference>
<feature type="modified residue" description="4-aspartylphosphate" evidence="4">
    <location>
        <position position="882"/>
    </location>
</feature>
<dbReference type="Pfam" id="PF02518">
    <property type="entry name" value="HATPase_c"/>
    <property type="match status" value="1"/>
</dbReference>
<dbReference type="SUPFAM" id="SSF53850">
    <property type="entry name" value="Periplasmic binding protein-like II"/>
    <property type="match status" value="2"/>
</dbReference>
<organism evidence="8 9">
    <name type="scientific">Candidatus Pantoea floridensis</name>
    <dbReference type="NCBI Taxonomy" id="1938870"/>
    <lineage>
        <taxon>Bacteria</taxon>
        <taxon>Pseudomonadati</taxon>
        <taxon>Pseudomonadota</taxon>
        <taxon>Gammaproteobacteria</taxon>
        <taxon>Enterobacterales</taxon>
        <taxon>Erwiniaceae</taxon>
        <taxon>Pantoea</taxon>
    </lineage>
</organism>
<dbReference type="Gene3D" id="1.10.287.130">
    <property type="match status" value="1"/>
</dbReference>
<dbReference type="CDD" id="cd00082">
    <property type="entry name" value="HisKA"/>
    <property type="match status" value="1"/>
</dbReference>
<evidence type="ECO:0000313" key="9">
    <source>
        <dbReference type="Proteomes" id="UP000219271"/>
    </source>
</evidence>
<gene>
    <name evidence="8" type="ORF">SAMN06273570_0713</name>
</gene>
<dbReference type="SMART" id="SM00062">
    <property type="entry name" value="PBPb"/>
    <property type="match status" value="2"/>
</dbReference>
<evidence type="ECO:0000256" key="3">
    <source>
        <dbReference type="ARBA" id="ARBA00022553"/>
    </source>
</evidence>
<dbReference type="GO" id="GO:0000155">
    <property type="term" value="F:phosphorelay sensor kinase activity"/>
    <property type="evidence" value="ECO:0007669"/>
    <property type="project" value="InterPro"/>
</dbReference>